<reference evidence="3 4" key="1">
    <citation type="submission" date="2018-11" db="EMBL/GenBank/DDBJ databases">
        <title>Rufibacter latericius sp. nov., isolated from water in Baiyang Lake.</title>
        <authorList>
            <person name="Yang Y."/>
        </authorList>
    </citation>
    <scope>NUCLEOTIDE SEQUENCE [LARGE SCALE GENOMIC DNA]</scope>
    <source>
        <strain evidence="3 4">MCC P1</strain>
    </source>
</reference>
<dbReference type="EMBL" id="RJJE01000001">
    <property type="protein sequence ID" value="RNI32914.1"/>
    <property type="molecule type" value="Genomic_DNA"/>
</dbReference>
<sequence length="481" mass="54988">MRFFIYLRCLSGLLVCVAFLFSPFAGQAQILYAQPTDSSLVTTRFTKTQVQEDLEFLLHTLQQAHPNLYHSVSREQLTRYKDSVAAALPAHLNSFQAIFALSAVVAQLNEGHLGFVTHQEQWKHFYREAQVFPFTIAEVMHDALIIQKDLSQPQHLAPFDTIWAINGIPVRHLIQKYKNLNGGLDCWRTRHVKNNLHFLLFADSIRSPFRVRASHRGRFTHFTVEGNPYPKPSPSGSTVSSPAYYTYQVLPDSVAYLNFRRMWGYHSRFISFLDSAFTDMHVRGVQKLVIDLRYNGGGDPRLGQILLSYLTRKPYRFHAFTKFKLSKPSKEFQYDLVNSTIPKPVRVLLKSLPNGLVKTTRYKAKSHRTRQPFYTGQFCFLIGQGTFSAANNLAGSIKEYGLGTLIGEATCEPLNDYGEMMSFMLPHTRLVASTPSEYFTHPTGDRHNRDGVQPDVVVKPTQRDRAQGRDAVLEFAQRWFP</sequence>
<feature type="chain" id="PRO_5017960763" description="Tail specific protease domain-containing protein" evidence="1">
    <location>
        <begin position="29"/>
        <end position="481"/>
    </location>
</feature>
<dbReference type="GO" id="GO:0030288">
    <property type="term" value="C:outer membrane-bounded periplasmic space"/>
    <property type="evidence" value="ECO:0007669"/>
    <property type="project" value="TreeGrafter"/>
</dbReference>
<gene>
    <name evidence="3" type="ORF">EFA69_00370</name>
</gene>
<dbReference type="GO" id="GO:0008236">
    <property type="term" value="F:serine-type peptidase activity"/>
    <property type="evidence" value="ECO:0007669"/>
    <property type="project" value="InterPro"/>
</dbReference>
<feature type="signal peptide" evidence="1">
    <location>
        <begin position="1"/>
        <end position="28"/>
    </location>
</feature>
<evidence type="ECO:0000313" key="4">
    <source>
        <dbReference type="Proteomes" id="UP000271010"/>
    </source>
</evidence>
<comment type="caution">
    <text evidence="3">The sequence shown here is derived from an EMBL/GenBank/DDBJ whole genome shotgun (WGS) entry which is preliminary data.</text>
</comment>
<dbReference type="Pfam" id="PF03572">
    <property type="entry name" value="Peptidase_S41"/>
    <property type="match status" value="1"/>
</dbReference>
<evidence type="ECO:0000256" key="1">
    <source>
        <dbReference type="SAM" id="SignalP"/>
    </source>
</evidence>
<dbReference type="PANTHER" id="PTHR32060:SF30">
    <property type="entry name" value="CARBOXY-TERMINAL PROCESSING PROTEASE CTPA"/>
    <property type="match status" value="1"/>
</dbReference>
<organism evidence="3 4">
    <name type="scientific">Rufibacter immobilis</name>
    <dbReference type="NCBI Taxonomy" id="1348778"/>
    <lineage>
        <taxon>Bacteria</taxon>
        <taxon>Pseudomonadati</taxon>
        <taxon>Bacteroidota</taxon>
        <taxon>Cytophagia</taxon>
        <taxon>Cytophagales</taxon>
        <taxon>Hymenobacteraceae</taxon>
        <taxon>Rufibacter</taxon>
    </lineage>
</organism>
<proteinExistence type="predicted"/>
<dbReference type="OrthoDB" id="5480566at2"/>
<dbReference type="GO" id="GO:0007165">
    <property type="term" value="P:signal transduction"/>
    <property type="evidence" value="ECO:0007669"/>
    <property type="project" value="TreeGrafter"/>
</dbReference>
<dbReference type="InterPro" id="IPR005151">
    <property type="entry name" value="Tail-specific_protease"/>
</dbReference>
<name>A0A3M9N526_9BACT</name>
<dbReference type="AlphaFoldDB" id="A0A3M9N526"/>
<dbReference type="PANTHER" id="PTHR32060">
    <property type="entry name" value="TAIL-SPECIFIC PROTEASE"/>
    <property type="match status" value="1"/>
</dbReference>
<protein>
    <recommendedName>
        <fullName evidence="2">Tail specific protease domain-containing protein</fullName>
    </recommendedName>
</protein>
<dbReference type="GO" id="GO:0006508">
    <property type="term" value="P:proteolysis"/>
    <property type="evidence" value="ECO:0007669"/>
    <property type="project" value="InterPro"/>
</dbReference>
<dbReference type="Gene3D" id="3.90.226.10">
    <property type="entry name" value="2-enoyl-CoA Hydratase, Chain A, domain 1"/>
    <property type="match status" value="1"/>
</dbReference>
<dbReference type="Proteomes" id="UP000271010">
    <property type="component" value="Unassembled WGS sequence"/>
</dbReference>
<keyword evidence="4" id="KW-1185">Reference proteome</keyword>
<feature type="domain" description="Tail specific protease" evidence="2">
    <location>
        <begin position="254"/>
        <end position="458"/>
    </location>
</feature>
<dbReference type="InterPro" id="IPR029045">
    <property type="entry name" value="ClpP/crotonase-like_dom_sf"/>
</dbReference>
<accession>A0A3M9N526</accession>
<dbReference type="SUPFAM" id="SSF52096">
    <property type="entry name" value="ClpP/crotonase"/>
    <property type="match status" value="1"/>
</dbReference>
<evidence type="ECO:0000259" key="2">
    <source>
        <dbReference type="Pfam" id="PF03572"/>
    </source>
</evidence>
<evidence type="ECO:0000313" key="3">
    <source>
        <dbReference type="EMBL" id="RNI32914.1"/>
    </source>
</evidence>
<keyword evidence="1" id="KW-0732">Signal</keyword>
<dbReference type="GO" id="GO:0004175">
    <property type="term" value="F:endopeptidase activity"/>
    <property type="evidence" value="ECO:0007669"/>
    <property type="project" value="TreeGrafter"/>
</dbReference>